<dbReference type="VEuPathDB" id="FungiDB:ASPVEDRAFT_50474"/>
<dbReference type="CDD" id="cd05374">
    <property type="entry name" value="17beta-HSD-like_SDR_c"/>
    <property type="match status" value="1"/>
</dbReference>
<gene>
    <name evidence="5" type="ORF">ASPVEDRAFT_50474</name>
</gene>
<dbReference type="SUPFAM" id="SSF51735">
    <property type="entry name" value="NAD(P)-binding Rossmann-fold domains"/>
    <property type="match status" value="1"/>
</dbReference>
<comment type="similarity">
    <text evidence="1 4">Belongs to the short-chain dehydrogenases/reductases (SDR) family.</text>
</comment>
<dbReference type="AlphaFoldDB" id="A0A1L9PBH7"/>
<dbReference type="GO" id="GO:0004806">
    <property type="term" value="F:triacylglycerol lipase activity"/>
    <property type="evidence" value="ECO:0007669"/>
    <property type="project" value="TreeGrafter"/>
</dbReference>
<name>A0A1L9PBH7_ASPVE</name>
<dbReference type="GO" id="GO:0005811">
    <property type="term" value="C:lipid droplet"/>
    <property type="evidence" value="ECO:0007669"/>
    <property type="project" value="TreeGrafter"/>
</dbReference>
<dbReference type="EMBL" id="KV878126">
    <property type="protein sequence ID" value="OJI98880.1"/>
    <property type="molecule type" value="Genomic_DNA"/>
</dbReference>
<evidence type="ECO:0000256" key="1">
    <source>
        <dbReference type="ARBA" id="ARBA00006484"/>
    </source>
</evidence>
<evidence type="ECO:0000256" key="2">
    <source>
        <dbReference type="ARBA" id="ARBA00022857"/>
    </source>
</evidence>
<organism evidence="5 6">
    <name type="scientific">Aspergillus versicolor CBS 583.65</name>
    <dbReference type="NCBI Taxonomy" id="1036611"/>
    <lineage>
        <taxon>Eukaryota</taxon>
        <taxon>Fungi</taxon>
        <taxon>Dikarya</taxon>
        <taxon>Ascomycota</taxon>
        <taxon>Pezizomycotina</taxon>
        <taxon>Eurotiomycetes</taxon>
        <taxon>Eurotiomycetidae</taxon>
        <taxon>Eurotiales</taxon>
        <taxon>Aspergillaceae</taxon>
        <taxon>Aspergillus</taxon>
        <taxon>Aspergillus subgen. Nidulantes</taxon>
    </lineage>
</organism>
<evidence type="ECO:0008006" key="7">
    <source>
        <dbReference type="Google" id="ProtNLM"/>
    </source>
</evidence>
<dbReference type="OrthoDB" id="2102561at2759"/>
<evidence type="ECO:0000256" key="3">
    <source>
        <dbReference type="ARBA" id="ARBA00023002"/>
    </source>
</evidence>
<protein>
    <recommendedName>
        <fullName evidence="7">Short-chain dehydrogenase/reductase</fullName>
    </recommendedName>
</protein>
<reference evidence="6" key="1">
    <citation type="journal article" date="2017" name="Genome Biol.">
        <title>Comparative genomics reveals high biological diversity and specific adaptations in the industrially and medically important fungal genus Aspergillus.</title>
        <authorList>
            <person name="de Vries R.P."/>
            <person name="Riley R."/>
            <person name="Wiebenga A."/>
            <person name="Aguilar-Osorio G."/>
            <person name="Amillis S."/>
            <person name="Uchima C.A."/>
            <person name="Anderluh G."/>
            <person name="Asadollahi M."/>
            <person name="Askin M."/>
            <person name="Barry K."/>
            <person name="Battaglia E."/>
            <person name="Bayram O."/>
            <person name="Benocci T."/>
            <person name="Braus-Stromeyer S.A."/>
            <person name="Caldana C."/>
            <person name="Canovas D."/>
            <person name="Cerqueira G.C."/>
            <person name="Chen F."/>
            <person name="Chen W."/>
            <person name="Choi C."/>
            <person name="Clum A."/>
            <person name="Dos Santos R.A."/>
            <person name="Damasio A.R."/>
            <person name="Diallinas G."/>
            <person name="Emri T."/>
            <person name="Fekete E."/>
            <person name="Flipphi M."/>
            <person name="Freyberg S."/>
            <person name="Gallo A."/>
            <person name="Gournas C."/>
            <person name="Habgood R."/>
            <person name="Hainaut M."/>
            <person name="Harispe M.L."/>
            <person name="Henrissat B."/>
            <person name="Hilden K.S."/>
            <person name="Hope R."/>
            <person name="Hossain A."/>
            <person name="Karabika E."/>
            <person name="Karaffa L."/>
            <person name="Karanyi Z."/>
            <person name="Krasevec N."/>
            <person name="Kuo A."/>
            <person name="Kusch H."/>
            <person name="LaButti K."/>
            <person name="Lagendijk E.L."/>
            <person name="Lapidus A."/>
            <person name="Levasseur A."/>
            <person name="Lindquist E."/>
            <person name="Lipzen A."/>
            <person name="Logrieco A.F."/>
            <person name="MacCabe A."/>
            <person name="Maekelae M.R."/>
            <person name="Malavazi I."/>
            <person name="Melin P."/>
            <person name="Meyer V."/>
            <person name="Mielnichuk N."/>
            <person name="Miskei M."/>
            <person name="Molnar A.P."/>
            <person name="Mule G."/>
            <person name="Ngan C.Y."/>
            <person name="Orejas M."/>
            <person name="Orosz E."/>
            <person name="Ouedraogo J.P."/>
            <person name="Overkamp K.M."/>
            <person name="Park H.-S."/>
            <person name="Perrone G."/>
            <person name="Piumi F."/>
            <person name="Punt P.J."/>
            <person name="Ram A.F."/>
            <person name="Ramon A."/>
            <person name="Rauscher S."/>
            <person name="Record E."/>
            <person name="Riano-Pachon D.M."/>
            <person name="Robert V."/>
            <person name="Roehrig J."/>
            <person name="Ruller R."/>
            <person name="Salamov A."/>
            <person name="Salih N.S."/>
            <person name="Samson R.A."/>
            <person name="Sandor E."/>
            <person name="Sanguinetti M."/>
            <person name="Schuetze T."/>
            <person name="Sepcic K."/>
            <person name="Shelest E."/>
            <person name="Sherlock G."/>
            <person name="Sophianopoulou V."/>
            <person name="Squina F.M."/>
            <person name="Sun H."/>
            <person name="Susca A."/>
            <person name="Todd R.B."/>
            <person name="Tsang A."/>
            <person name="Unkles S.E."/>
            <person name="van de Wiele N."/>
            <person name="van Rossen-Uffink D."/>
            <person name="Oliveira J.V."/>
            <person name="Vesth T.C."/>
            <person name="Visser J."/>
            <person name="Yu J.-H."/>
            <person name="Zhou M."/>
            <person name="Andersen M.R."/>
            <person name="Archer D.B."/>
            <person name="Baker S.E."/>
            <person name="Benoit I."/>
            <person name="Brakhage A.A."/>
            <person name="Braus G.H."/>
            <person name="Fischer R."/>
            <person name="Frisvad J.C."/>
            <person name="Goldman G.H."/>
            <person name="Houbraken J."/>
            <person name="Oakley B."/>
            <person name="Pocsi I."/>
            <person name="Scazzocchio C."/>
            <person name="Seiboth B."/>
            <person name="vanKuyk P.A."/>
            <person name="Wortman J."/>
            <person name="Dyer P.S."/>
            <person name="Grigoriev I.V."/>
        </authorList>
    </citation>
    <scope>NUCLEOTIDE SEQUENCE [LARGE SCALE GENOMIC DNA]</scope>
    <source>
        <strain evidence="6">CBS 583.65</strain>
    </source>
</reference>
<dbReference type="GO" id="GO:0044550">
    <property type="term" value="P:secondary metabolite biosynthetic process"/>
    <property type="evidence" value="ECO:0007669"/>
    <property type="project" value="UniProtKB-ARBA"/>
</dbReference>
<dbReference type="PRINTS" id="PR00080">
    <property type="entry name" value="SDRFAMILY"/>
</dbReference>
<dbReference type="GeneID" id="63729822"/>
<dbReference type="GO" id="GO:0000140">
    <property type="term" value="F:acylglycerone-phosphate reductase (NADP+) activity"/>
    <property type="evidence" value="ECO:0007669"/>
    <property type="project" value="TreeGrafter"/>
</dbReference>
<dbReference type="Pfam" id="PF00106">
    <property type="entry name" value="adh_short"/>
    <property type="match status" value="1"/>
</dbReference>
<dbReference type="GO" id="GO:0006654">
    <property type="term" value="P:phosphatidic acid biosynthetic process"/>
    <property type="evidence" value="ECO:0007669"/>
    <property type="project" value="TreeGrafter"/>
</dbReference>
<dbReference type="PROSITE" id="PS00061">
    <property type="entry name" value="ADH_SHORT"/>
    <property type="match status" value="1"/>
</dbReference>
<dbReference type="PRINTS" id="PR00081">
    <property type="entry name" value="GDHRDH"/>
</dbReference>
<evidence type="ECO:0000313" key="5">
    <source>
        <dbReference type="EMBL" id="OJI98880.1"/>
    </source>
</evidence>
<dbReference type="FunFam" id="3.40.50.720:FF:000261">
    <property type="entry name" value="NADPH-dependent 1-acyldihydroxyacetone phosphate reductase"/>
    <property type="match status" value="1"/>
</dbReference>
<dbReference type="PANTHER" id="PTHR44169">
    <property type="entry name" value="NADPH-DEPENDENT 1-ACYLDIHYDROXYACETONE PHOSPHATE REDUCTASE"/>
    <property type="match status" value="1"/>
</dbReference>
<dbReference type="PANTHER" id="PTHR44169:SF3">
    <property type="entry name" value="SHORT-CHAIN DEHYDROGENASE SRDE"/>
    <property type="match status" value="1"/>
</dbReference>
<dbReference type="RefSeq" id="XP_040664643.1">
    <property type="nucleotide sequence ID" value="XM_040814311.1"/>
</dbReference>
<dbReference type="Gene3D" id="3.40.50.720">
    <property type="entry name" value="NAD(P)-binding Rossmann-like Domain"/>
    <property type="match status" value="1"/>
</dbReference>
<dbReference type="GO" id="GO:0019433">
    <property type="term" value="P:triglyceride catabolic process"/>
    <property type="evidence" value="ECO:0007669"/>
    <property type="project" value="TreeGrafter"/>
</dbReference>
<evidence type="ECO:0000313" key="6">
    <source>
        <dbReference type="Proteomes" id="UP000184073"/>
    </source>
</evidence>
<evidence type="ECO:0000256" key="4">
    <source>
        <dbReference type="RuleBase" id="RU000363"/>
    </source>
</evidence>
<dbReference type="InterPro" id="IPR002347">
    <property type="entry name" value="SDR_fam"/>
</dbReference>
<keyword evidence="6" id="KW-1185">Reference proteome</keyword>
<sequence>MGQKTVLITGCSEGGIGDALAKTFHKKGFRVFASGRNTAKVQHLKDMGLEIVQLDVTNETSIKQAVATVKAATGGYLDFLINNSGGGYSMPLLDSDVSVAKKMFDVNVFAVVTVTQAFAPLLIAAQGTIINIGSVLGKMPLPWQGYYNASKAAVAMLTDQMRIEFSPWKVRAILVTTGAIRTKFLDNLASAPRLPENSLYYPAKDVVEPSMTGAEIEKNAMDVNSYAEIVVNNAIRSSPKKHLWSGGGAWITWLASTFGWSTIWDTLLPTLAHLPDITNKIRAGEKAEQGRQKAK</sequence>
<dbReference type="InterPro" id="IPR020904">
    <property type="entry name" value="Sc_DH/Rdtase_CS"/>
</dbReference>
<dbReference type="InterPro" id="IPR036291">
    <property type="entry name" value="NAD(P)-bd_dom_sf"/>
</dbReference>
<dbReference type="STRING" id="1036611.A0A1L9PBH7"/>
<proteinExistence type="inferred from homology"/>
<dbReference type="Proteomes" id="UP000184073">
    <property type="component" value="Unassembled WGS sequence"/>
</dbReference>
<accession>A0A1L9PBH7</accession>
<keyword evidence="2" id="KW-0521">NADP</keyword>
<dbReference type="GO" id="GO:0005783">
    <property type="term" value="C:endoplasmic reticulum"/>
    <property type="evidence" value="ECO:0007669"/>
    <property type="project" value="TreeGrafter"/>
</dbReference>
<keyword evidence="3" id="KW-0560">Oxidoreductase</keyword>